<dbReference type="PANTHER" id="PTHR11012:SF30">
    <property type="entry name" value="PROTEIN KINASE-LIKE DOMAIN-CONTAINING"/>
    <property type="match status" value="1"/>
</dbReference>
<proteinExistence type="predicted"/>
<feature type="compositionally biased region" description="Polar residues" evidence="1">
    <location>
        <begin position="335"/>
        <end position="354"/>
    </location>
</feature>
<evidence type="ECO:0000256" key="1">
    <source>
        <dbReference type="SAM" id="MobiDB-lite"/>
    </source>
</evidence>
<dbReference type="Pfam" id="PF02958">
    <property type="entry name" value="EcKL"/>
    <property type="match status" value="2"/>
</dbReference>
<evidence type="ECO:0008006" key="3">
    <source>
        <dbReference type="Google" id="ProtNLM"/>
    </source>
</evidence>
<dbReference type="EMBL" id="OC006167">
    <property type="protein sequence ID" value="CAD7265955.1"/>
    <property type="molecule type" value="Genomic_DNA"/>
</dbReference>
<organism evidence="2">
    <name type="scientific">Timema shepardi</name>
    <name type="common">Walking stick</name>
    <dbReference type="NCBI Taxonomy" id="629360"/>
    <lineage>
        <taxon>Eukaryota</taxon>
        <taxon>Metazoa</taxon>
        <taxon>Ecdysozoa</taxon>
        <taxon>Arthropoda</taxon>
        <taxon>Hexapoda</taxon>
        <taxon>Insecta</taxon>
        <taxon>Pterygota</taxon>
        <taxon>Neoptera</taxon>
        <taxon>Polyneoptera</taxon>
        <taxon>Phasmatodea</taxon>
        <taxon>Timematodea</taxon>
        <taxon>Timematoidea</taxon>
        <taxon>Timematidae</taxon>
        <taxon>Timema</taxon>
    </lineage>
</organism>
<dbReference type="InterPro" id="IPR008042">
    <property type="entry name" value="Retrotrans_Pao"/>
</dbReference>
<evidence type="ECO:0000313" key="2">
    <source>
        <dbReference type="EMBL" id="CAD7265955.1"/>
    </source>
</evidence>
<feature type="compositionally biased region" description="Basic and acidic residues" evidence="1">
    <location>
        <begin position="1"/>
        <end position="17"/>
    </location>
</feature>
<feature type="region of interest" description="Disordered" evidence="1">
    <location>
        <begin position="326"/>
        <end position="365"/>
    </location>
</feature>
<sequence>MSGTREKSSGEGDEGVRGKPTANQRVTAGSGRGDNYTATLYRVQVEGKVTGKTEPWSRSLIYKCLPMDPAQREAFKSDTLFKNEVAVYTRALPALMEFQIGGAHVSLPQTIAESLMVVGLVERGSGVGVTIGTKHSSGNMTEGRVGSGMTIGTKHSSGNMTEGRVGSGMTIGTKHSSGNMTEGKVGSGMTIGTKHSSGNMTEGRGDRGLFKAVPQCYLARSDVLVLEDLKTRGFVMVDRKVGLDYHHCKVGSTAIAKCVEQSTRHTTCNRRPPLPSVSVDSLPPSSIPLYTTHGARYETHYAQQTSSPSLCISRFAPSLLNPSLHHTRSPIRSLPPQSLSTPHTEPGTRPTTCNRRPPLPSVSVDSLPPSSIPLYTTHGAWYETHYAQQTSSPSLCISRFAPSLLNPSLHHTRSPVRDPLRAIDLFFHPLHYGTMSIQEISHCVAEKPSCFCSHGQHQLFKVFVGLSSTTHNIVLLATALVHITTPSGNTQIVSAVLDSASQSTLIPEHCAQLLGVKRNCLKPSIVQGISSTKVKLKGVNRLNIYTCGGVPLTQTHSVMINDKITSNMPQTCISADVMKKLKHLVLADPTFNESGSVQMLIGADLFAQTLTGDLYPLGKDMPIALGTIFGFVVMGSAPSISEDNNQPASSNLITLLSTTDIDLHNSLQQFWKLEEPPLSKVVTRDEEICENKFLNTHATDSTVLSAIAQIYDPCGWLTPVIFWAKSLMKLQWTLGISWDDPLPADISAKWAVVSELAHFHALSLSMKRIDPTRFKRDVSDSITEAMFVIENEAWYRDYYKTASRNAIAMVCRCKICKGHVTSSPTKPALTHFPTHAGLDSFPSVYLLPPFKLLRFLLMITEIPASHENIVEEGSRNFKARYVRKEYSEEELPKIH</sequence>
<gene>
    <name evidence="2" type="ORF">TSIB3V08_LOCUS9984</name>
</gene>
<dbReference type="SUPFAM" id="SSF50630">
    <property type="entry name" value="Acid proteases"/>
    <property type="match status" value="1"/>
</dbReference>
<feature type="region of interest" description="Disordered" evidence="1">
    <location>
        <begin position="132"/>
        <end position="186"/>
    </location>
</feature>
<dbReference type="Pfam" id="PF05380">
    <property type="entry name" value="Peptidase_A17"/>
    <property type="match status" value="1"/>
</dbReference>
<dbReference type="InterPro" id="IPR004119">
    <property type="entry name" value="EcKL"/>
</dbReference>
<feature type="region of interest" description="Disordered" evidence="1">
    <location>
        <begin position="1"/>
        <end position="31"/>
    </location>
</feature>
<protein>
    <recommendedName>
        <fullName evidence="3">Peptidase aspartic putative domain-containing protein</fullName>
    </recommendedName>
</protein>
<dbReference type="InterPro" id="IPR021109">
    <property type="entry name" value="Peptidase_aspartic_dom_sf"/>
</dbReference>
<reference evidence="2" key="1">
    <citation type="submission" date="2020-11" db="EMBL/GenBank/DDBJ databases">
        <authorList>
            <person name="Tran Van P."/>
        </authorList>
    </citation>
    <scope>NUCLEOTIDE SEQUENCE</scope>
</reference>
<dbReference type="PANTHER" id="PTHR11012">
    <property type="entry name" value="PROTEIN KINASE-LIKE DOMAIN-CONTAINING"/>
    <property type="match status" value="1"/>
</dbReference>
<accession>A0A7R9B4S6</accession>
<name>A0A7R9B4S6_TIMSH</name>
<dbReference type="AlphaFoldDB" id="A0A7R9B4S6"/>